<dbReference type="Proteomes" id="UP000708208">
    <property type="component" value="Unassembled WGS sequence"/>
</dbReference>
<protein>
    <submittedName>
        <fullName evidence="1">Uncharacterized protein</fullName>
    </submittedName>
</protein>
<dbReference type="EMBL" id="CAJVCH010550206">
    <property type="protein sequence ID" value="CAG7829123.1"/>
    <property type="molecule type" value="Genomic_DNA"/>
</dbReference>
<organism evidence="1 2">
    <name type="scientific">Allacma fusca</name>
    <dbReference type="NCBI Taxonomy" id="39272"/>
    <lineage>
        <taxon>Eukaryota</taxon>
        <taxon>Metazoa</taxon>
        <taxon>Ecdysozoa</taxon>
        <taxon>Arthropoda</taxon>
        <taxon>Hexapoda</taxon>
        <taxon>Collembola</taxon>
        <taxon>Symphypleona</taxon>
        <taxon>Sminthuridae</taxon>
        <taxon>Allacma</taxon>
    </lineage>
</organism>
<evidence type="ECO:0000313" key="2">
    <source>
        <dbReference type="Proteomes" id="UP000708208"/>
    </source>
</evidence>
<gene>
    <name evidence="1" type="ORF">AFUS01_LOCUS39000</name>
</gene>
<reference evidence="1" key="1">
    <citation type="submission" date="2021-06" db="EMBL/GenBank/DDBJ databases">
        <authorList>
            <person name="Hodson N. C."/>
            <person name="Mongue J. A."/>
            <person name="Jaron S. K."/>
        </authorList>
    </citation>
    <scope>NUCLEOTIDE SEQUENCE</scope>
</reference>
<keyword evidence="2" id="KW-1185">Reference proteome</keyword>
<feature type="non-terminal residue" evidence="1">
    <location>
        <position position="1"/>
    </location>
</feature>
<evidence type="ECO:0000313" key="1">
    <source>
        <dbReference type="EMBL" id="CAG7829123.1"/>
    </source>
</evidence>
<proteinExistence type="predicted"/>
<accession>A0A8J2PGP9</accession>
<dbReference type="AlphaFoldDB" id="A0A8J2PGP9"/>
<sequence>MHSQSKGLVYILFKKPKEGISRGPANKDRG</sequence>
<name>A0A8J2PGP9_9HEXA</name>
<comment type="caution">
    <text evidence="1">The sequence shown here is derived from an EMBL/GenBank/DDBJ whole genome shotgun (WGS) entry which is preliminary data.</text>
</comment>